<dbReference type="SUPFAM" id="SSF53098">
    <property type="entry name" value="Ribonuclease H-like"/>
    <property type="match status" value="1"/>
</dbReference>
<reference evidence="1 2" key="1">
    <citation type="journal article" date="2012" name="Nat. Biotechnol.">
        <title>Draft genome sequence of pigeonpea (Cajanus cajan), an orphan legume crop of resource-poor farmers.</title>
        <authorList>
            <person name="Varshney R.K."/>
            <person name="Chen W."/>
            <person name="Li Y."/>
            <person name="Bharti A.K."/>
            <person name="Saxena R.K."/>
            <person name="Schlueter J.A."/>
            <person name="Donoghue M.T."/>
            <person name="Azam S."/>
            <person name="Fan G."/>
            <person name="Whaley A.M."/>
            <person name="Farmer A.D."/>
            <person name="Sheridan J."/>
            <person name="Iwata A."/>
            <person name="Tuteja R."/>
            <person name="Penmetsa R.V."/>
            <person name="Wu W."/>
            <person name="Upadhyaya H.D."/>
            <person name="Yang S.P."/>
            <person name="Shah T."/>
            <person name="Saxena K.B."/>
            <person name="Michael T."/>
            <person name="McCombie W.R."/>
            <person name="Yang B."/>
            <person name="Zhang G."/>
            <person name="Yang H."/>
            <person name="Wang J."/>
            <person name="Spillane C."/>
            <person name="Cook D.R."/>
            <person name="May G.D."/>
            <person name="Xu X."/>
            <person name="Jackson S.A."/>
        </authorList>
    </citation>
    <scope>NUCLEOTIDE SEQUENCE [LARGE SCALE GENOMIC DNA]</scope>
    <source>
        <strain evidence="2">cv. Asha</strain>
    </source>
</reference>
<sequence length="83" mass="9782">MLRAILKGNKKSWDDYLPHIEFVYNRVVHKTTKMSPFESAYGFNPLNPLDLLPLPNVTFFIHKEGSSREEFIKKLHESVRDHI</sequence>
<accession>A0A151U4A0</accession>
<dbReference type="InterPro" id="IPR036397">
    <property type="entry name" value="RNaseH_sf"/>
</dbReference>
<evidence type="ECO:0008006" key="3">
    <source>
        <dbReference type="Google" id="ProtNLM"/>
    </source>
</evidence>
<dbReference type="Gramene" id="C.cajan_06596.t">
    <property type="protein sequence ID" value="C.cajan_06596.t.cds1"/>
    <property type="gene ID" value="C.cajan_06596"/>
</dbReference>
<dbReference type="AlphaFoldDB" id="A0A151U4A0"/>
<evidence type="ECO:0000313" key="1">
    <source>
        <dbReference type="EMBL" id="KYP74116.1"/>
    </source>
</evidence>
<gene>
    <name evidence="1" type="ORF">KK1_006784</name>
</gene>
<dbReference type="Gene3D" id="3.30.420.10">
    <property type="entry name" value="Ribonuclease H-like superfamily/Ribonuclease H"/>
    <property type="match status" value="1"/>
</dbReference>
<dbReference type="InterPro" id="IPR012337">
    <property type="entry name" value="RNaseH-like_sf"/>
</dbReference>
<dbReference type="GO" id="GO:0003676">
    <property type="term" value="F:nucleic acid binding"/>
    <property type="evidence" value="ECO:0007669"/>
    <property type="project" value="InterPro"/>
</dbReference>
<dbReference type="Proteomes" id="UP000075243">
    <property type="component" value="Chromosome 2"/>
</dbReference>
<name>A0A151U4A0_CAJCA</name>
<evidence type="ECO:0000313" key="2">
    <source>
        <dbReference type="Proteomes" id="UP000075243"/>
    </source>
</evidence>
<proteinExistence type="predicted"/>
<protein>
    <recommendedName>
        <fullName evidence="3">Transposon Ty3-I Gag-Pol polyprotein</fullName>
    </recommendedName>
</protein>
<dbReference type="EMBL" id="CM003604">
    <property type="protein sequence ID" value="KYP74116.1"/>
    <property type="molecule type" value="Genomic_DNA"/>
</dbReference>
<organism evidence="1 2">
    <name type="scientific">Cajanus cajan</name>
    <name type="common">Pigeon pea</name>
    <name type="synonym">Cajanus indicus</name>
    <dbReference type="NCBI Taxonomy" id="3821"/>
    <lineage>
        <taxon>Eukaryota</taxon>
        <taxon>Viridiplantae</taxon>
        <taxon>Streptophyta</taxon>
        <taxon>Embryophyta</taxon>
        <taxon>Tracheophyta</taxon>
        <taxon>Spermatophyta</taxon>
        <taxon>Magnoliopsida</taxon>
        <taxon>eudicotyledons</taxon>
        <taxon>Gunneridae</taxon>
        <taxon>Pentapetalae</taxon>
        <taxon>rosids</taxon>
        <taxon>fabids</taxon>
        <taxon>Fabales</taxon>
        <taxon>Fabaceae</taxon>
        <taxon>Papilionoideae</taxon>
        <taxon>50 kb inversion clade</taxon>
        <taxon>NPAAA clade</taxon>
        <taxon>indigoferoid/millettioid clade</taxon>
        <taxon>Phaseoleae</taxon>
        <taxon>Cajanus</taxon>
    </lineage>
</organism>
<keyword evidence="2" id="KW-1185">Reference proteome</keyword>